<feature type="chain" id="PRO_5018204060" description="Pentapeptide MXKDX repeat protein" evidence="2">
    <location>
        <begin position="24"/>
        <end position="65"/>
    </location>
</feature>
<protein>
    <recommendedName>
        <fullName evidence="5">Pentapeptide MXKDX repeat protein</fullName>
    </recommendedName>
</protein>
<dbReference type="RefSeq" id="WP_120515928.1">
    <property type="nucleotide sequence ID" value="NZ_QXZY01000004.1"/>
</dbReference>
<dbReference type="Proteomes" id="UP000279089">
    <property type="component" value="Unassembled WGS sequence"/>
</dbReference>
<evidence type="ECO:0000256" key="1">
    <source>
        <dbReference type="SAM" id="MobiDB-lite"/>
    </source>
</evidence>
<feature type="compositionally biased region" description="Basic and acidic residues" evidence="1">
    <location>
        <begin position="29"/>
        <end position="46"/>
    </location>
</feature>
<feature type="region of interest" description="Disordered" evidence="1">
    <location>
        <begin position="21"/>
        <end position="65"/>
    </location>
</feature>
<evidence type="ECO:0008006" key="5">
    <source>
        <dbReference type="Google" id="ProtNLM"/>
    </source>
</evidence>
<proteinExistence type="predicted"/>
<evidence type="ECO:0000313" key="4">
    <source>
        <dbReference type="Proteomes" id="UP000279089"/>
    </source>
</evidence>
<reference evidence="4" key="1">
    <citation type="submission" date="2018-11" db="EMBL/GenBank/DDBJ databases">
        <title>Chitinophaga lutea sp.nov., isolate from arsenic contaminated soil.</title>
        <authorList>
            <person name="Zong Y."/>
        </authorList>
    </citation>
    <scope>NUCLEOTIDE SEQUENCE [LARGE SCALE GENOMIC DNA]</scope>
    <source>
        <strain evidence="4">YLT18</strain>
    </source>
</reference>
<feature type="signal peptide" evidence="2">
    <location>
        <begin position="1"/>
        <end position="23"/>
    </location>
</feature>
<keyword evidence="2" id="KW-0732">Signal</keyword>
<feature type="compositionally biased region" description="Basic residues" evidence="1">
    <location>
        <begin position="47"/>
        <end position="57"/>
    </location>
</feature>
<organism evidence="3 4">
    <name type="scientific">Chitinophaga barathri</name>
    <dbReference type="NCBI Taxonomy" id="1647451"/>
    <lineage>
        <taxon>Bacteria</taxon>
        <taxon>Pseudomonadati</taxon>
        <taxon>Bacteroidota</taxon>
        <taxon>Chitinophagia</taxon>
        <taxon>Chitinophagales</taxon>
        <taxon>Chitinophagaceae</taxon>
        <taxon>Chitinophaga</taxon>
    </lineage>
</organism>
<dbReference type="EMBL" id="RMBX01000017">
    <property type="protein sequence ID" value="RPD38208.1"/>
    <property type="molecule type" value="Genomic_DNA"/>
</dbReference>
<comment type="caution">
    <text evidence="3">The sequence shown here is derived from an EMBL/GenBank/DDBJ whole genome shotgun (WGS) entry which is preliminary data.</text>
</comment>
<evidence type="ECO:0000313" key="3">
    <source>
        <dbReference type="EMBL" id="RPD38208.1"/>
    </source>
</evidence>
<gene>
    <name evidence="3" type="ORF">EG028_26475</name>
</gene>
<evidence type="ECO:0000256" key="2">
    <source>
        <dbReference type="SAM" id="SignalP"/>
    </source>
</evidence>
<accession>A0A3N4M5C0</accession>
<dbReference type="AlphaFoldDB" id="A0A3N4M5C0"/>
<keyword evidence="4" id="KW-1185">Reference proteome</keyword>
<name>A0A3N4M5C0_9BACT</name>
<sequence>MNKIMFLMAAAMITVGGISAANAQSKPAAKTEQKAEKKEHKAEKKAEHHHSGKKHEAKKAAPAQQ</sequence>